<protein>
    <recommendedName>
        <fullName evidence="3">3'-5' exonuclease</fullName>
    </recommendedName>
</protein>
<dbReference type="Proteomes" id="UP000602284">
    <property type="component" value="Unassembled WGS sequence"/>
</dbReference>
<evidence type="ECO:0008006" key="3">
    <source>
        <dbReference type="Google" id="ProtNLM"/>
    </source>
</evidence>
<comment type="caution">
    <text evidence="1">The sequence shown here is derived from an EMBL/GenBank/DDBJ whole genome shotgun (WGS) entry which is preliminary data.</text>
</comment>
<sequence>MEFFKDRVMCPRCEGAGNVYEVEIVELNKRFLICDETDCSWEAEDDVRADNWMYIFERLEKRYGVTYESVKFQNINYDWWKRR</sequence>
<evidence type="ECO:0000313" key="2">
    <source>
        <dbReference type="Proteomes" id="UP000602284"/>
    </source>
</evidence>
<accession>A0ABS1J472</accession>
<gene>
    <name evidence="1" type="ORF">JJB07_00255</name>
</gene>
<organism evidence="1 2">
    <name type="scientific">Tumebacillus amylolyticus</name>
    <dbReference type="NCBI Taxonomy" id="2801339"/>
    <lineage>
        <taxon>Bacteria</taxon>
        <taxon>Bacillati</taxon>
        <taxon>Bacillota</taxon>
        <taxon>Bacilli</taxon>
        <taxon>Bacillales</taxon>
        <taxon>Alicyclobacillaceae</taxon>
        <taxon>Tumebacillus</taxon>
    </lineage>
</organism>
<dbReference type="EMBL" id="JAEQNB010000001">
    <property type="protein sequence ID" value="MBL0385061.1"/>
    <property type="molecule type" value="Genomic_DNA"/>
</dbReference>
<keyword evidence="2" id="KW-1185">Reference proteome</keyword>
<evidence type="ECO:0000313" key="1">
    <source>
        <dbReference type="EMBL" id="MBL0385061.1"/>
    </source>
</evidence>
<reference evidence="1 2" key="1">
    <citation type="submission" date="2021-01" db="EMBL/GenBank/DDBJ databases">
        <title>Tumebacillus sp. strain ITR2 16S ribosomal RNA gene Genome sequencing and assembly.</title>
        <authorList>
            <person name="Kang M."/>
        </authorList>
    </citation>
    <scope>NUCLEOTIDE SEQUENCE [LARGE SCALE GENOMIC DNA]</scope>
    <source>
        <strain evidence="1 2">ITR2</strain>
    </source>
</reference>
<proteinExistence type="predicted"/>
<name>A0ABS1J472_9BACL</name>
<dbReference type="RefSeq" id="WP_201630181.1">
    <property type="nucleotide sequence ID" value="NZ_JAEQNB010000001.1"/>
</dbReference>